<accession>A0A834M2W5</accession>
<evidence type="ECO:0000313" key="3">
    <source>
        <dbReference type="Proteomes" id="UP000625711"/>
    </source>
</evidence>
<evidence type="ECO:0000313" key="2">
    <source>
        <dbReference type="EMBL" id="KAF7270101.1"/>
    </source>
</evidence>
<organism evidence="2 3">
    <name type="scientific">Rhynchophorus ferrugineus</name>
    <name type="common">Red palm weevil</name>
    <name type="synonym">Curculio ferrugineus</name>
    <dbReference type="NCBI Taxonomy" id="354439"/>
    <lineage>
        <taxon>Eukaryota</taxon>
        <taxon>Metazoa</taxon>
        <taxon>Ecdysozoa</taxon>
        <taxon>Arthropoda</taxon>
        <taxon>Hexapoda</taxon>
        <taxon>Insecta</taxon>
        <taxon>Pterygota</taxon>
        <taxon>Neoptera</taxon>
        <taxon>Endopterygota</taxon>
        <taxon>Coleoptera</taxon>
        <taxon>Polyphaga</taxon>
        <taxon>Cucujiformia</taxon>
        <taxon>Curculionidae</taxon>
        <taxon>Dryophthorinae</taxon>
        <taxon>Rhynchophorus</taxon>
    </lineage>
</organism>
<gene>
    <name evidence="2" type="ORF">GWI33_016901</name>
</gene>
<reference evidence="2" key="1">
    <citation type="submission" date="2020-08" db="EMBL/GenBank/DDBJ databases">
        <title>Genome sequencing and assembly of the red palm weevil Rhynchophorus ferrugineus.</title>
        <authorList>
            <person name="Dias G.B."/>
            <person name="Bergman C.M."/>
            <person name="Manee M."/>
        </authorList>
    </citation>
    <scope>NUCLEOTIDE SEQUENCE</scope>
    <source>
        <strain evidence="2">AA-2017</strain>
        <tissue evidence="2">Whole larva</tissue>
    </source>
</reference>
<feature type="compositionally biased region" description="Basic and acidic residues" evidence="1">
    <location>
        <begin position="15"/>
        <end position="24"/>
    </location>
</feature>
<name>A0A834M2W5_RHYFE</name>
<dbReference type="EMBL" id="JAACXV010014136">
    <property type="protein sequence ID" value="KAF7270101.1"/>
    <property type="molecule type" value="Genomic_DNA"/>
</dbReference>
<sequence length="130" mass="14613">MSDDDGDGAVAGSGGEKRHLDHGNRQIPSPRQPHIPVVLIRSHASVPRVSEIADSGRFFVTRLGHRYRHLPPDSFHVPRKGPGSSLNFTFEYRTAFGNRFSSLTARQEKRPLKELRKEPKKASIHAEIRV</sequence>
<keyword evidence="3" id="KW-1185">Reference proteome</keyword>
<dbReference type="AlphaFoldDB" id="A0A834M2W5"/>
<protein>
    <submittedName>
        <fullName evidence="2">Uncharacterized protein</fullName>
    </submittedName>
</protein>
<proteinExistence type="predicted"/>
<dbReference type="Proteomes" id="UP000625711">
    <property type="component" value="Unassembled WGS sequence"/>
</dbReference>
<feature type="region of interest" description="Disordered" evidence="1">
    <location>
        <begin position="1"/>
        <end position="33"/>
    </location>
</feature>
<feature type="region of interest" description="Disordered" evidence="1">
    <location>
        <begin position="111"/>
        <end position="130"/>
    </location>
</feature>
<evidence type="ECO:0000256" key="1">
    <source>
        <dbReference type="SAM" id="MobiDB-lite"/>
    </source>
</evidence>
<comment type="caution">
    <text evidence="2">The sequence shown here is derived from an EMBL/GenBank/DDBJ whole genome shotgun (WGS) entry which is preliminary data.</text>
</comment>